<evidence type="ECO:0000256" key="5">
    <source>
        <dbReference type="ARBA" id="ARBA00022723"/>
    </source>
</evidence>
<dbReference type="SMART" id="SM00382">
    <property type="entry name" value="AAA"/>
    <property type="match status" value="1"/>
</dbReference>
<reference evidence="14 15" key="1">
    <citation type="journal article" date="2016" name="Nat. Commun.">
        <title>Thousands of microbial genomes shed light on interconnected biogeochemical processes in an aquifer system.</title>
        <authorList>
            <person name="Anantharaman K."/>
            <person name="Brown C.T."/>
            <person name="Hug L.A."/>
            <person name="Sharon I."/>
            <person name="Castelle C.J."/>
            <person name="Probst A.J."/>
            <person name="Thomas B.C."/>
            <person name="Singh A."/>
            <person name="Wilkins M.J."/>
            <person name="Karaoz U."/>
            <person name="Brodie E.L."/>
            <person name="Williams K.H."/>
            <person name="Hubbard S.S."/>
            <person name="Banfield J.F."/>
        </authorList>
    </citation>
    <scope>NUCLEOTIDE SEQUENCE [LARGE SCALE GENOMIC DNA]</scope>
</reference>
<dbReference type="InterPro" id="IPR022754">
    <property type="entry name" value="DNA_pol_III_gamma-3"/>
</dbReference>
<dbReference type="InterPro" id="IPR027417">
    <property type="entry name" value="P-loop_NTPase"/>
</dbReference>
<evidence type="ECO:0000313" key="14">
    <source>
        <dbReference type="EMBL" id="OGY83119.1"/>
    </source>
</evidence>
<keyword evidence="2 11" id="KW-0808">Transferase</keyword>
<feature type="compositionally biased region" description="Basic and acidic residues" evidence="12">
    <location>
        <begin position="388"/>
        <end position="398"/>
    </location>
</feature>
<keyword evidence="7" id="KW-0862">Zinc</keyword>
<dbReference type="FunFam" id="3.40.50.300:FF:000014">
    <property type="entry name" value="DNA polymerase III subunit gamma/tau"/>
    <property type="match status" value="1"/>
</dbReference>
<evidence type="ECO:0000256" key="2">
    <source>
        <dbReference type="ARBA" id="ARBA00022679"/>
    </source>
</evidence>
<evidence type="ECO:0000256" key="7">
    <source>
        <dbReference type="ARBA" id="ARBA00022833"/>
    </source>
</evidence>
<dbReference type="Pfam" id="PF12169">
    <property type="entry name" value="DNA_pol3_gamma3"/>
    <property type="match status" value="1"/>
</dbReference>
<evidence type="ECO:0000256" key="9">
    <source>
        <dbReference type="ARBA" id="ARBA00022932"/>
    </source>
</evidence>
<comment type="subunit">
    <text evidence="11">DNA polymerase III contains a core (composed of alpha, epsilon and theta chains) that associates with a tau subunit. This core dimerizes to form the POLIII' complex. PolIII' associates with the gamma complex (composed of gamma, delta, delta', psi and chi chains) and with the beta chain to form the complete DNA polymerase III complex.</text>
</comment>
<evidence type="ECO:0000256" key="8">
    <source>
        <dbReference type="ARBA" id="ARBA00022840"/>
    </source>
</evidence>
<evidence type="ECO:0000256" key="12">
    <source>
        <dbReference type="SAM" id="MobiDB-lite"/>
    </source>
</evidence>
<dbReference type="STRING" id="1798543.A2898_02480"/>
<keyword evidence="5" id="KW-0479">Metal-binding</keyword>
<protein>
    <recommendedName>
        <fullName evidence="11">DNA polymerase III subunit gamma/tau</fullName>
        <ecNumber evidence="11">2.7.7.7</ecNumber>
    </recommendedName>
</protein>
<dbReference type="AlphaFoldDB" id="A0A1G2B392"/>
<dbReference type="InterPro" id="IPR045085">
    <property type="entry name" value="HLD_clamp_pol_III_gamma_tau"/>
</dbReference>
<dbReference type="GO" id="GO:0005524">
    <property type="term" value="F:ATP binding"/>
    <property type="evidence" value="ECO:0007669"/>
    <property type="project" value="UniProtKB-KW"/>
</dbReference>
<dbReference type="GO" id="GO:0046872">
    <property type="term" value="F:metal ion binding"/>
    <property type="evidence" value="ECO:0007669"/>
    <property type="project" value="UniProtKB-KW"/>
</dbReference>
<dbReference type="PRINTS" id="PR00300">
    <property type="entry name" value="CLPPROTEASEA"/>
</dbReference>
<evidence type="ECO:0000256" key="3">
    <source>
        <dbReference type="ARBA" id="ARBA00022695"/>
    </source>
</evidence>
<gene>
    <name evidence="11" type="primary">dnaX</name>
    <name evidence="14" type="ORF">A2898_02480</name>
</gene>
<comment type="function">
    <text evidence="11">DNA polymerase III is a complex, multichain enzyme responsible for most of the replicative synthesis in bacteria. This DNA polymerase also exhibits 3' to 5' exonuclease activity.</text>
</comment>
<dbReference type="EMBL" id="MHKE01000015">
    <property type="protein sequence ID" value="OGY83119.1"/>
    <property type="molecule type" value="Genomic_DNA"/>
</dbReference>
<dbReference type="EC" id="2.7.7.7" evidence="11"/>
<proteinExistence type="inferred from homology"/>
<keyword evidence="4 11" id="KW-0235">DNA replication</keyword>
<evidence type="ECO:0000259" key="13">
    <source>
        <dbReference type="SMART" id="SM00382"/>
    </source>
</evidence>
<accession>A0A1G2B392</accession>
<dbReference type="InterPro" id="IPR001270">
    <property type="entry name" value="ClpA/B"/>
</dbReference>
<dbReference type="GO" id="GO:0003887">
    <property type="term" value="F:DNA-directed DNA polymerase activity"/>
    <property type="evidence" value="ECO:0007669"/>
    <property type="project" value="UniProtKB-KW"/>
</dbReference>
<dbReference type="PANTHER" id="PTHR11669:SF0">
    <property type="entry name" value="PROTEIN STICHEL-LIKE 2"/>
    <property type="match status" value="1"/>
</dbReference>
<evidence type="ECO:0000256" key="4">
    <source>
        <dbReference type="ARBA" id="ARBA00022705"/>
    </source>
</evidence>
<keyword evidence="8 11" id="KW-0067">ATP-binding</keyword>
<dbReference type="InterPro" id="IPR008921">
    <property type="entry name" value="DNA_pol3_clamp-load_cplx_C"/>
</dbReference>
<dbReference type="Gene3D" id="3.40.50.300">
    <property type="entry name" value="P-loop containing nucleotide triphosphate hydrolases"/>
    <property type="match status" value="1"/>
</dbReference>
<organism evidence="14 15">
    <name type="scientific">Candidatus Kerfeldbacteria bacterium RIFCSPLOWO2_01_FULL_48_11</name>
    <dbReference type="NCBI Taxonomy" id="1798543"/>
    <lineage>
        <taxon>Bacteria</taxon>
        <taxon>Candidatus Kerfeldiibacteriota</taxon>
    </lineage>
</organism>
<evidence type="ECO:0000313" key="15">
    <source>
        <dbReference type="Proteomes" id="UP000179164"/>
    </source>
</evidence>
<dbReference type="SUPFAM" id="SSF52540">
    <property type="entry name" value="P-loop containing nucleoside triphosphate hydrolases"/>
    <property type="match status" value="1"/>
</dbReference>
<dbReference type="InterPro" id="IPR012763">
    <property type="entry name" value="DNA_pol_III_sug/sutau_N"/>
</dbReference>
<comment type="caution">
    <text evidence="14">The sequence shown here is derived from an EMBL/GenBank/DDBJ whole genome shotgun (WGS) entry which is preliminary data.</text>
</comment>
<feature type="domain" description="AAA+ ATPase" evidence="13">
    <location>
        <begin position="36"/>
        <end position="179"/>
    </location>
</feature>
<dbReference type="Gene3D" id="1.10.8.60">
    <property type="match status" value="1"/>
</dbReference>
<keyword evidence="6 11" id="KW-0547">Nucleotide-binding</keyword>
<name>A0A1G2B392_9BACT</name>
<comment type="similarity">
    <text evidence="1 11">Belongs to the DnaX/STICHEL family.</text>
</comment>
<dbReference type="GO" id="GO:0006261">
    <property type="term" value="P:DNA-templated DNA replication"/>
    <property type="evidence" value="ECO:0007669"/>
    <property type="project" value="TreeGrafter"/>
</dbReference>
<dbReference type="Proteomes" id="UP000179164">
    <property type="component" value="Unassembled WGS sequence"/>
</dbReference>
<keyword evidence="9 11" id="KW-0239">DNA-directed DNA polymerase</keyword>
<evidence type="ECO:0000256" key="11">
    <source>
        <dbReference type="RuleBase" id="RU364063"/>
    </source>
</evidence>
<dbReference type="NCBIfam" id="NF004046">
    <property type="entry name" value="PRK05563.1"/>
    <property type="match status" value="1"/>
</dbReference>
<dbReference type="PANTHER" id="PTHR11669">
    <property type="entry name" value="REPLICATION FACTOR C / DNA POLYMERASE III GAMMA-TAU SUBUNIT"/>
    <property type="match status" value="1"/>
</dbReference>
<evidence type="ECO:0000256" key="1">
    <source>
        <dbReference type="ARBA" id="ARBA00006360"/>
    </source>
</evidence>
<dbReference type="Gene3D" id="1.20.272.10">
    <property type="match status" value="1"/>
</dbReference>
<keyword evidence="3 11" id="KW-0548">Nucleotidyltransferase</keyword>
<dbReference type="Pfam" id="PF13177">
    <property type="entry name" value="DNA_pol3_delta2"/>
    <property type="match status" value="1"/>
</dbReference>
<dbReference type="InterPro" id="IPR003593">
    <property type="entry name" value="AAA+_ATPase"/>
</dbReference>
<comment type="catalytic activity">
    <reaction evidence="10 11">
        <text>DNA(n) + a 2'-deoxyribonucleoside 5'-triphosphate = DNA(n+1) + diphosphate</text>
        <dbReference type="Rhea" id="RHEA:22508"/>
        <dbReference type="Rhea" id="RHEA-COMP:17339"/>
        <dbReference type="Rhea" id="RHEA-COMP:17340"/>
        <dbReference type="ChEBI" id="CHEBI:33019"/>
        <dbReference type="ChEBI" id="CHEBI:61560"/>
        <dbReference type="ChEBI" id="CHEBI:173112"/>
        <dbReference type="EC" id="2.7.7.7"/>
    </reaction>
</comment>
<dbReference type="GO" id="GO:0009360">
    <property type="term" value="C:DNA polymerase III complex"/>
    <property type="evidence" value="ECO:0007669"/>
    <property type="project" value="InterPro"/>
</dbReference>
<dbReference type="CDD" id="cd18137">
    <property type="entry name" value="HLD_clamp_pol_III_gamma_tau"/>
    <property type="match status" value="1"/>
</dbReference>
<evidence type="ECO:0000256" key="6">
    <source>
        <dbReference type="ARBA" id="ARBA00022741"/>
    </source>
</evidence>
<dbReference type="NCBIfam" id="TIGR02397">
    <property type="entry name" value="dnaX_nterm"/>
    <property type="match status" value="1"/>
</dbReference>
<dbReference type="CDD" id="cd00009">
    <property type="entry name" value="AAA"/>
    <property type="match status" value="1"/>
</dbReference>
<feature type="region of interest" description="Disordered" evidence="12">
    <location>
        <begin position="363"/>
        <end position="413"/>
    </location>
</feature>
<dbReference type="GO" id="GO:0003677">
    <property type="term" value="F:DNA binding"/>
    <property type="evidence" value="ECO:0007669"/>
    <property type="project" value="InterPro"/>
</dbReference>
<dbReference type="InterPro" id="IPR050238">
    <property type="entry name" value="DNA_Rep/Repair_Clamp_Loader"/>
</dbReference>
<evidence type="ECO:0000256" key="10">
    <source>
        <dbReference type="ARBA" id="ARBA00049244"/>
    </source>
</evidence>
<sequence length="531" mass="58516">MSLALYRKYRPRTFAELIGQDHIRTTLVNQLASGKVAHAYLFSGPRGIGKTTTARLVARSINCSHPKKGEPDNTCDACKEMLAQRSLDIIEIDAASNTGVDHVREHIIENARFTPHKFPYKVFIIDEVHMLSTSAFNALLKTLEEPPQHVVFILATTEVHRVPETIISRCQRFDFQKIKVADLVIRLRHIAELESVTVEEPVLQAIARYAKGASRDAEVVLGQLLALGEKKITRDHADLVLPRSDIASLLELARSLSQHDGKAGLTVISRMMDEGVHLQEFMSQFIELLRKVLIVKITDGIPDAERDGADEQIVGALSELAGSFETNDLIALVERCIERKKEMKYSALPQLPLELVVIEHAAPPEPSNAHSKKQQNPLDRPSIPPRLPSRDKLEKTESKPIPASSEHKAANASMSIEGVRGAWPKVLEAVRKDHRGLYLVLRSGKPIRVDGSAIIFGLPYKLLADQVRRSTPVIEGVLQEVTGLDLGITGIVVPKSELEEEKAASPVAQDAPADGVHDIIDAFGGEVVAEE</sequence>
<dbReference type="SUPFAM" id="SSF48019">
    <property type="entry name" value="post-AAA+ oligomerization domain-like"/>
    <property type="match status" value="1"/>
</dbReference>